<name>A0A382YHC2_9ZZZZ</name>
<dbReference type="SUPFAM" id="SSF52490">
    <property type="entry name" value="Tubulin nucleotide-binding domain-like"/>
    <property type="match status" value="1"/>
</dbReference>
<accession>A0A382YHC2</accession>
<reference evidence="3" key="1">
    <citation type="submission" date="2018-05" db="EMBL/GenBank/DDBJ databases">
        <authorList>
            <person name="Lanie J.A."/>
            <person name="Ng W.-L."/>
            <person name="Kazmierczak K.M."/>
            <person name="Andrzejewski T.M."/>
            <person name="Davidsen T.M."/>
            <person name="Wayne K.J."/>
            <person name="Tettelin H."/>
            <person name="Glass J.I."/>
            <person name="Rusch D."/>
            <person name="Podicherti R."/>
            <person name="Tsui H.-C.T."/>
            <person name="Winkler M.E."/>
        </authorList>
    </citation>
    <scope>NUCLEOTIDE SEQUENCE</scope>
</reference>
<dbReference type="AlphaFoldDB" id="A0A382YHC2"/>
<dbReference type="PANTHER" id="PTHR30314">
    <property type="entry name" value="CELL DIVISION PROTEIN FTSZ-RELATED"/>
    <property type="match status" value="1"/>
</dbReference>
<organism evidence="3">
    <name type="scientific">marine metagenome</name>
    <dbReference type="NCBI Taxonomy" id="408172"/>
    <lineage>
        <taxon>unclassified sequences</taxon>
        <taxon>metagenomes</taxon>
        <taxon>ecological metagenomes</taxon>
    </lineage>
</organism>
<evidence type="ECO:0000256" key="1">
    <source>
        <dbReference type="ARBA" id="ARBA00022741"/>
    </source>
</evidence>
<dbReference type="GO" id="GO:0032153">
    <property type="term" value="C:cell division site"/>
    <property type="evidence" value="ECO:0007669"/>
    <property type="project" value="TreeGrafter"/>
</dbReference>
<dbReference type="PANTHER" id="PTHR30314:SF3">
    <property type="entry name" value="MITOCHONDRIAL DIVISION PROTEIN FSZA"/>
    <property type="match status" value="1"/>
</dbReference>
<dbReference type="GO" id="GO:0003924">
    <property type="term" value="F:GTPase activity"/>
    <property type="evidence" value="ECO:0007669"/>
    <property type="project" value="InterPro"/>
</dbReference>
<evidence type="ECO:0000313" key="3">
    <source>
        <dbReference type="EMBL" id="SVD82341.1"/>
    </source>
</evidence>
<dbReference type="GO" id="GO:0005737">
    <property type="term" value="C:cytoplasm"/>
    <property type="evidence" value="ECO:0007669"/>
    <property type="project" value="TreeGrafter"/>
</dbReference>
<keyword evidence="2" id="KW-0342">GTP-binding</keyword>
<evidence type="ECO:0008006" key="4">
    <source>
        <dbReference type="Google" id="ProtNLM"/>
    </source>
</evidence>
<feature type="non-terminal residue" evidence="3">
    <location>
        <position position="46"/>
    </location>
</feature>
<sequence>MLFEPCNYADQKARIMVVGIGGAGGNALNRMIEDGLKDVEFVAINT</sequence>
<gene>
    <name evidence="3" type="ORF">METZ01_LOCUS435195</name>
</gene>
<dbReference type="GO" id="GO:0051301">
    <property type="term" value="P:cell division"/>
    <property type="evidence" value="ECO:0007669"/>
    <property type="project" value="TreeGrafter"/>
</dbReference>
<protein>
    <recommendedName>
        <fullName evidence="4">Tubulin/FtsZ GTPase domain-containing protein</fullName>
    </recommendedName>
</protein>
<proteinExistence type="predicted"/>
<dbReference type="GO" id="GO:0005525">
    <property type="term" value="F:GTP binding"/>
    <property type="evidence" value="ECO:0007669"/>
    <property type="project" value="UniProtKB-KW"/>
</dbReference>
<dbReference type="Gene3D" id="3.40.50.1440">
    <property type="entry name" value="Tubulin/FtsZ, GTPase domain"/>
    <property type="match status" value="1"/>
</dbReference>
<keyword evidence="1" id="KW-0547">Nucleotide-binding</keyword>
<dbReference type="InterPro" id="IPR045061">
    <property type="entry name" value="FtsZ/CetZ"/>
</dbReference>
<evidence type="ECO:0000256" key="2">
    <source>
        <dbReference type="ARBA" id="ARBA00023134"/>
    </source>
</evidence>
<dbReference type="EMBL" id="UINC01175629">
    <property type="protein sequence ID" value="SVD82341.1"/>
    <property type="molecule type" value="Genomic_DNA"/>
</dbReference>
<dbReference type="InterPro" id="IPR036525">
    <property type="entry name" value="Tubulin/FtsZ_GTPase_sf"/>
</dbReference>